<reference evidence="1 2" key="2">
    <citation type="journal article" date="2011" name="ISME J.">
        <title>RNA-seq reveals cooperative metabolic interactions between two termite-gut spirochete species in co-culture.</title>
        <authorList>
            <person name="Rosenthal A.Z."/>
            <person name="Matson E.G."/>
            <person name="Eldar A."/>
            <person name="Leadbetter J.R."/>
        </authorList>
    </citation>
    <scope>NUCLEOTIDE SEQUENCE [LARGE SCALE GENOMIC DNA]</scope>
    <source>
        <strain evidence="2">ATCC BAA-887 / DSM 12427 / ZAS-2</strain>
    </source>
</reference>
<reference evidence="2" key="1">
    <citation type="submission" date="2009-12" db="EMBL/GenBank/DDBJ databases">
        <title>Complete sequence of Treponema primitia strain ZAS-2.</title>
        <authorList>
            <person name="Tetu S.G."/>
            <person name="Matson E."/>
            <person name="Ren Q."/>
            <person name="Seshadri R."/>
            <person name="Elbourne L."/>
            <person name="Hassan K.A."/>
            <person name="Durkin A."/>
            <person name="Radune D."/>
            <person name="Mohamoud Y."/>
            <person name="Shay R."/>
            <person name="Jin S."/>
            <person name="Zhang X."/>
            <person name="Lucey K."/>
            <person name="Ballor N.R."/>
            <person name="Ottesen E."/>
            <person name="Rosenthal R."/>
            <person name="Allen A."/>
            <person name="Leadbetter J.R."/>
            <person name="Paulsen I.T."/>
        </authorList>
    </citation>
    <scope>NUCLEOTIDE SEQUENCE [LARGE SCALE GENOMIC DNA]</scope>
    <source>
        <strain evidence="2">ATCC BAA-887 / DSM 12427 / ZAS-2</strain>
    </source>
</reference>
<dbReference type="STRING" id="545694.TREPR_1190"/>
<dbReference type="AlphaFoldDB" id="F5YGT9"/>
<accession>F5YGT9</accession>
<sequence>MFSSYSLLKTFWHLYVSQHCFNAFFINTLPGVTVTLSPESVNFPG</sequence>
<evidence type="ECO:0000313" key="1">
    <source>
        <dbReference type="EMBL" id="AEF86792.1"/>
    </source>
</evidence>
<gene>
    <name evidence="1" type="ordered locus">TREPR_1190</name>
</gene>
<proteinExistence type="predicted"/>
<dbReference type="HOGENOM" id="CLU_3206610_0_0_12"/>
<evidence type="ECO:0000313" key="2">
    <source>
        <dbReference type="Proteomes" id="UP000009223"/>
    </source>
</evidence>
<keyword evidence="2" id="KW-1185">Reference proteome</keyword>
<protein>
    <submittedName>
        <fullName evidence="1">Uncharacterized protein</fullName>
    </submittedName>
</protein>
<dbReference type="Proteomes" id="UP000009223">
    <property type="component" value="Chromosome"/>
</dbReference>
<dbReference type="EMBL" id="CP001843">
    <property type="protein sequence ID" value="AEF86792.1"/>
    <property type="molecule type" value="Genomic_DNA"/>
</dbReference>
<dbReference type="KEGG" id="tpi:TREPR_1190"/>
<name>F5YGT9_TREPZ</name>
<organism evidence="1 2">
    <name type="scientific">Treponema primitia (strain ATCC BAA-887 / DSM 12427 / ZAS-2)</name>
    <dbReference type="NCBI Taxonomy" id="545694"/>
    <lineage>
        <taxon>Bacteria</taxon>
        <taxon>Pseudomonadati</taxon>
        <taxon>Spirochaetota</taxon>
        <taxon>Spirochaetia</taxon>
        <taxon>Spirochaetales</taxon>
        <taxon>Treponemataceae</taxon>
        <taxon>Treponema</taxon>
    </lineage>
</organism>